<feature type="region of interest" description="Disordered" evidence="10">
    <location>
        <begin position="44"/>
        <end position="99"/>
    </location>
</feature>
<dbReference type="PANTHER" id="PTHR42982">
    <property type="entry name" value="SEC-INDEPENDENT PROTEIN TRANSLOCASE PROTEIN TATA"/>
    <property type="match status" value="1"/>
</dbReference>
<keyword evidence="4 9" id="KW-0812">Transmembrane</keyword>
<keyword evidence="2 9" id="KW-0813">Transport</keyword>
<protein>
    <recommendedName>
        <fullName evidence="9">Sec-independent protein translocase protein TatA</fullName>
    </recommendedName>
</protein>
<evidence type="ECO:0000256" key="3">
    <source>
        <dbReference type="ARBA" id="ARBA00022475"/>
    </source>
</evidence>
<comment type="caution">
    <text evidence="11">The sequence shown here is derived from an EMBL/GenBank/DDBJ whole genome shotgun (WGS) entry which is preliminary data.</text>
</comment>
<keyword evidence="6 9" id="KW-1133">Transmembrane helix</keyword>
<keyword evidence="8 9" id="KW-0472">Membrane</keyword>
<keyword evidence="3 9" id="KW-1003">Cell membrane</keyword>
<comment type="subcellular location">
    <subcellularLocation>
        <location evidence="1 9">Cell membrane</location>
        <topology evidence="1 9">Single-pass membrane protein</topology>
    </subcellularLocation>
</comment>
<dbReference type="InterPro" id="IPR003369">
    <property type="entry name" value="TatA/B/E"/>
</dbReference>
<dbReference type="HAMAP" id="MF_00236">
    <property type="entry name" value="TatA_E"/>
    <property type="match status" value="1"/>
</dbReference>
<sequence length="99" mass="11192">MMGSMSIWHWLVVLLVIVLLFGAKKIPELAKGLGSGIRTFKKELDGNEEKKSDENENVIQTQQKQEQKPSPRPPEVIEAQIIESDSKNNNSYTPKSEKI</sequence>
<reference evidence="11 12" key="1">
    <citation type="submission" date="2018-04" db="EMBL/GenBank/DDBJ databases">
        <title>Novel Campyloabacter and Helicobacter Species and Strains.</title>
        <authorList>
            <person name="Mannion A.J."/>
            <person name="Shen Z."/>
            <person name="Fox J.G."/>
        </authorList>
    </citation>
    <scope>NUCLEOTIDE SEQUENCE [LARGE SCALE GENOMIC DNA]</scope>
    <source>
        <strain evidence="11 12">MIT 17-337</strain>
    </source>
</reference>
<evidence type="ECO:0000313" key="11">
    <source>
        <dbReference type="EMBL" id="RDU67581.1"/>
    </source>
</evidence>
<evidence type="ECO:0000256" key="4">
    <source>
        <dbReference type="ARBA" id="ARBA00022692"/>
    </source>
</evidence>
<dbReference type="PANTHER" id="PTHR42982:SF1">
    <property type="entry name" value="SEC-INDEPENDENT PROTEIN TRANSLOCASE PROTEIN TATA"/>
    <property type="match status" value="1"/>
</dbReference>
<organism evidence="11 12">
    <name type="scientific">Helicobacter didelphidarum</name>
    <dbReference type="NCBI Taxonomy" id="2040648"/>
    <lineage>
        <taxon>Bacteria</taxon>
        <taxon>Pseudomonadati</taxon>
        <taxon>Campylobacterota</taxon>
        <taxon>Epsilonproteobacteria</taxon>
        <taxon>Campylobacterales</taxon>
        <taxon>Helicobacteraceae</taxon>
        <taxon>Helicobacter</taxon>
    </lineage>
</organism>
<evidence type="ECO:0000256" key="10">
    <source>
        <dbReference type="SAM" id="MobiDB-lite"/>
    </source>
</evidence>
<gene>
    <name evidence="9" type="primary">tatA</name>
    <name evidence="11" type="ORF">CQA53_00800</name>
</gene>
<proteinExistence type="inferred from homology"/>
<evidence type="ECO:0000256" key="1">
    <source>
        <dbReference type="ARBA" id="ARBA00004162"/>
    </source>
</evidence>
<evidence type="ECO:0000256" key="8">
    <source>
        <dbReference type="ARBA" id="ARBA00023136"/>
    </source>
</evidence>
<dbReference type="Gene3D" id="1.20.5.3310">
    <property type="match status" value="1"/>
</dbReference>
<evidence type="ECO:0000256" key="2">
    <source>
        <dbReference type="ARBA" id="ARBA00022448"/>
    </source>
</evidence>
<evidence type="ECO:0000313" key="12">
    <source>
        <dbReference type="Proteomes" id="UP000256379"/>
    </source>
</evidence>
<dbReference type="RefSeq" id="WP_115542107.1">
    <property type="nucleotide sequence ID" value="NZ_NXLQ01000001.1"/>
</dbReference>
<dbReference type="AlphaFoldDB" id="A0A3D8ISL3"/>
<comment type="similarity">
    <text evidence="9">Belongs to the TatA/E family.</text>
</comment>
<comment type="function">
    <text evidence="9">Part of the twin-arginine translocation (Tat) system that transports large folded proteins containing a characteristic twin-arginine motif in their signal peptide across membranes. TatA could form the protein-conducting channel of the Tat system.</text>
</comment>
<comment type="subunit">
    <text evidence="9">Forms a complex with TatC.</text>
</comment>
<keyword evidence="5 9" id="KW-0653">Protein transport</keyword>
<accession>A0A3D8ISL3</accession>
<dbReference type="GO" id="GO:0033281">
    <property type="term" value="C:TAT protein transport complex"/>
    <property type="evidence" value="ECO:0007669"/>
    <property type="project" value="UniProtKB-UniRule"/>
</dbReference>
<feature type="compositionally biased region" description="Polar residues" evidence="10">
    <location>
        <begin position="87"/>
        <end position="99"/>
    </location>
</feature>
<feature type="compositionally biased region" description="Basic and acidic residues" evidence="10">
    <location>
        <begin position="44"/>
        <end position="54"/>
    </location>
</feature>
<evidence type="ECO:0000256" key="9">
    <source>
        <dbReference type="HAMAP-Rule" id="MF_00236"/>
    </source>
</evidence>
<dbReference type="GO" id="GO:0043953">
    <property type="term" value="P:protein transport by the Tat complex"/>
    <property type="evidence" value="ECO:0007669"/>
    <property type="project" value="UniProtKB-UniRule"/>
</dbReference>
<evidence type="ECO:0000256" key="5">
    <source>
        <dbReference type="ARBA" id="ARBA00022927"/>
    </source>
</evidence>
<evidence type="ECO:0000256" key="7">
    <source>
        <dbReference type="ARBA" id="ARBA00023010"/>
    </source>
</evidence>
<dbReference type="Pfam" id="PF02416">
    <property type="entry name" value="TatA_B_E"/>
    <property type="match status" value="1"/>
</dbReference>
<dbReference type="NCBIfam" id="TIGR01411">
    <property type="entry name" value="tatAE"/>
    <property type="match status" value="1"/>
</dbReference>
<evidence type="ECO:0000256" key="6">
    <source>
        <dbReference type="ARBA" id="ARBA00022989"/>
    </source>
</evidence>
<keyword evidence="7 9" id="KW-0811">Translocation</keyword>
<dbReference type="OrthoDB" id="9813726at2"/>
<name>A0A3D8ISL3_9HELI</name>
<dbReference type="InterPro" id="IPR006312">
    <property type="entry name" value="TatA/E"/>
</dbReference>
<keyword evidence="12" id="KW-1185">Reference proteome</keyword>
<dbReference type="GO" id="GO:0008320">
    <property type="term" value="F:protein transmembrane transporter activity"/>
    <property type="evidence" value="ECO:0007669"/>
    <property type="project" value="UniProtKB-UniRule"/>
</dbReference>
<dbReference type="Proteomes" id="UP000256379">
    <property type="component" value="Unassembled WGS sequence"/>
</dbReference>
<dbReference type="EMBL" id="NXLQ01000001">
    <property type="protein sequence ID" value="RDU67581.1"/>
    <property type="molecule type" value="Genomic_DNA"/>
</dbReference>